<dbReference type="EMBL" id="MG457104">
    <property type="protein sequence ID" value="AXQ05093.1"/>
    <property type="molecule type" value="Genomic_RNA"/>
</dbReference>
<dbReference type="Pfam" id="PF02454">
    <property type="entry name" value="Sigma_1s"/>
    <property type="match status" value="1"/>
</dbReference>
<gene>
    <name evidence="1" type="primary">S1</name>
</gene>
<dbReference type="GO" id="GO:0044003">
    <property type="term" value="P:symbiont-mediated perturbation of host process"/>
    <property type="evidence" value="ECO:0007669"/>
    <property type="project" value="InterPro"/>
</dbReference>
<dbReference type="InterPro" id="IPR003478">
    <property type="entry name" value="Capsid_sigma_1s"/>
</dbReference>
<evidence type="ECO:0000313" key="1">
    <source>
        <dbReference type="EMBL" id="AXQ05093.1"/>
    </source>
</evidence>
<sequence length="123" mass="14628">MYQAMDPSQKKSRKSRNRFRSTLMISGLPILNSTDLEDRLLTSAIASQPLNQDWVRWIIDLWVSRVRSRNYLTQLAKTLRAYPHWVTESMLSNHELTVWIQSRLISLDEHPLWRQMLEAYGRN</sequence>
<accession>A0A346M2V4</accession>
<protein>
    <submittedName>
        <fullName evidence="1">Sigma 1s</fullName>
    </submittedName>
</protein>
<organism evidence="1">
    <name type="scientific">Mammalian orthoreovirus</name>
    <dbReference type="NCBI Taxonomy" id="351073"/>
    <lineage>
        <taxon>Viruses</taxon>
        <taxon>Riboviria</taxon>
        <taxon>Orthornavirae</taxon>
        <taxon>Duplornaviricota</taxon>
        <taxon>Resentoviricetes</taxon>
        <taxon>Reovirales</taxon>
        <taxon>Spinareoviridae</taxon>
        <taxon>Orthoreovirus</taxon>
        <taxon>Orthoreovirus mammalis</taxon>
    </lineage>
</organism>
<proteinExistence type="predicted"/>
<name>A0A346M2V4_9REOV</name>
<reference evidence="1" key="1">
    <citation type="submission" date="2017-11" db="EMBL/GenBank/DDBJ databases">
        <title>Molecular characterisation of novel mammalian orthoreovirus isolates from bats in Slovenia.</title>
        <authorList>
            <person name="Naglic T."/>
            <person name="Rihtaric D."/>
            <person name="Hostnik P."/>
            <person name="Toplak N."/>
            <person name="Koren S."/>
            <person name="Kuhar U."/>
            <person name="Jamnikar Ciglenecki U."/>
            <person name="Kutnjak D."/>
            <person name="Ravnikar M."/>
            <person name="Steyer A."/>
        </authorList>
    </citation>
    <scope>NUCLEOTIDE SEQUENCE</scope>
    <source>
        <strain evidence="1">SI-MRV04</strain>
    </source>
</reference>